<proteinExistence type="inferred from homology"/>
<evidence type="ECO:0000313" key="4">
    <source>
        <dbReference type="Proteomes" id="UP000254711"/>
    </source>
</evidence>
<dbReference type="RefSeq" id="WP_114823179.1">
    <property type="nucleotide sequence ID" value="NZ_QQSY01000001.1"/>
</dbReference>
<evidence type="ECO:0000313" key="3">
    <source>
        <dbReference type="EMBL" id="RDI99437.1"/>
    </source>
</evidence>
<dbReference type="AlphaFoldDB" id="A0A370KAH1"/>
<organism evidence="3 4">
    <name type="scientific">Dyella solisilvae</name>
    <dbReference type="NCBI Taxonomy" id="1920168"/>
    <lineage>
        <taxon>Bacteria</taxon>
        <taxon>Pseudomonadati</taxon>
        <taxon>Pseudomonadota</taxon>
        <taxon>Gammaproteobacteria</taxon>
        <taxon>Lysobacterales</taxon>
        <taxon>Rhodanobacteraceae</taxon>
        <taxon>Dyella</taxon>
    </lineage>
</organism>
<dbReference type="SUPFAM" id="SSF52402">
    <property type="entry name" value="Adenine nucleotide alpha hydrolases-like"/>
    <property type="match status" value="1"/>
</dbReference>
<dbReference type="PANTHER" id="PTHR46268">
    <property type="entry name" value="STRESS RESPONSE PROTEIN NHAX"/>
    <property type="match status" value="1"/>
</dbReference>
<dbReference type="PRINTS" id="PR01438">
    <property type="entry name" value="UNVRSLSTRESS"/>
</dbReference>
<dbReference type="EMBL" id="QQSY01000001">
    <property type="protein sequence ID" value="RDI99437.1"/>
    <property type="molecule type" value="Genomic_DNA"/>
</dbReference>
<dbReference type="InterPro" id="IPR006015">
    <property type="entry name" value="Universal_stress_UspA"/>
</dbReference>
<keyword evidence="4" id="KW-1185">Reference proteome</keyword>
<feature type="domain" description="UspA" evidence="2">
    <location>
        <begin position="1"/>
        <end position="142"/>
    </location>
</feature>
<sequence>MFQCILLPVDGSEQGYRAVDIGIELASRLQARVVAVHVLPPLSAVSYVSELIQSQGSYTQPACERAKAFLNEVSARAKAANVPCETEYVSDLRPYAGIVGLAAKHQCDLIVMGSRGHQGLERLLLGSQTHKVMLSTDVPVLVC</sequence>
<comment type="caution">
    <text evidence="3">The sequence shown here is derived from an EMBL/GenBank/DDBJ whole genome shotgun (WGS) entry which is preliminary data.</text>
</comment>
<gene>
    <name evidence="3" type="ORF">DVT68_00815</name>
</gene>
<dbReference type="Gene3D" id="3.40.50.620">
    <property type="entry name" value="HUPs"/>
    <property type="match status" value="1"/>
</dbReference>
<dbReference type="Proteomes" id="UP000254711">
    <property type="component" value="Unassembled WGS sequence"/>
</dbReference>
<dbReference type="InterPro" id="IPR014729">
    <property type="entry name" value="Rossmann-like_a/b/a_fold"/>
</dbReference>
<comment type="similarity">
    <text evidence="1">Belongs to the universal stress protein A family.</text>
</comment>
<dbReference type="InterPro" id="IPR006016">
    <property type="entry name" value="UspA"/>
</dbReference>
<accession>A0A370KAH1</accession>
<dbReference type="CDD" id="cd00293">
    <property type="entry name" value="USP-like"/>
    <property type="match status" value="1"/>
</dbReference>
<evidence type="ECO:0000259" key="2">
    <source>
        <dbReference type="Pfam" id="PF00582"/>
    </source>
</evidence>
<dbReference type="Pfam" id="PF00582">
    <property type="entry name" value="Usp"/>
    <property type="match status" value="1"/>
</dbReference>
<dbReference type="OrthoDB" id="9792500at2"/>
<reference evidence="3 4" key="1">
    <citation type="submission" date="2018-07" db="EMBL/GenBank/DDBJ databases">
        <title>Dyella solisilvae sp. nov., isolated from the pine and broad-leaved mixed forest soil.</title>
        <authorList>
            <person name="Gao Z."/>
            <person name="Qiu L."/>
        </authorList>
    </citation>
    <scope>NUCLEOTIDE SEQUENCE [LARGE SCALE GENOMIC DNA]</scope>
    <source>
        <strain evidence="3 4">DHG54</strain>
    </source>
</reference>
<protein>
    <submittedName>
        <fullName evidence="3">Universal stress protein</fullName>
    </submittedName>
</protein>
<evidence type="ECO:0000256" key="1">
    <source>
        <dbReference type="ARBA" id="ARBA00008791"/>
    </source>
</evidence>
<dbReference type="PANTHER" id="PTHR46268:SF15">
    <property type="entry name" value="UNIVERSAL STRESS PROTEIN HP_0031"/>
    <property type="match status" value="1"/>
</dbReference>
<name>A0A370KAH1_9GAMM</name>